<keyword evidence="4 9" id="KW-0812">Transmembrane</keyword>
<keyword evidence="3" id="KW-1003">Cell membrane</keyword>
<evidence type="ECO:0000313" key="10">
    <source>
        <dbReference type="EMBL" id="PWE58318.1"/>
    </source>
</evidence>
<evidence type="ECO:0000256" key="5">
    <source>
        <dbReference type="ARBA" id="ARBA00022970"/>
    </source>
</evidence>
<keyword evidence="7 9" id="KW-0472">Membrane</keyword>
<feature type="transmembrane region" description="Helical" evidence="9">
    <location>
        <begin position="99"/>
        <end position="120"/>
    </location>
</feature>
<evidence type="ECO:0000256" key="2">
    <source>
        <dbReference type="ARBA" id="ARBA00022448"/>
    </source>
</evidence>
<dbReference type="Pfam" id="PF02653">
    <property type="entry name" value="BPD_transp_2"/>
    <property type="match status" value="1"/>
</dbReference>
<comment type="similarity">
    <text evidence="8">Belongs to the binding-protein-dependent transport system permease family. LivHM subfamily.</text>
</comment>
<evidence type="ECO:0000256" key="7">
    <source>
        <dbReference type="ARBA" id="ARBA00023136"/>
    </source>
</evidence>
<keyword evidence="5" id="KW-0029">Amino-acid transport</keyword>
<dbReference type="InterPro" id="IPR052157">
    <property type="entry name" value="BCAA_transport_permease"/>
</dbReference>
<sequence>MYLLQQLANAIPLAALYAVLAFGYAIAFGVTKRADLTYGALFAFAGQIYVLFADVGWNRLWLVLPAALALGAACSLAFSGGAAFIVGRNVMARVVLRSPNTVIVAGLGVLIVLMETARLASETRSLWLPPFLNRPVVFAGDGSYPVTLTVIQLVNCTAMLAIIASGAALLRFSAIGRIWRAVTDDPKAAELCGINAIGVFLLSYWAAAMIAAVSGILATSYYGNMDFGSGLMFGLKVLMVASIGGYADPPRSAGGAALLGLVETVWSAFAPIVWRDLFIFSLLVFVVVISRREKVVP</sequence>
<comment type="subcellular location">
    <subcellularLocation>
        <location evidence="1">Cell membrane</location>
        <topology evidence="1">Multi-pass membrane protein</topology>
    </subcellularLocation>
</comment>
<keyword evidence="2" id="KW-0813">Transport</keyword>
<dbReference type="CDD" id="cd06582">
    <property type="entry name" value="TM_PBP1_LivH_like"/>
    <property type="match status" value="1"/>
</dbReference>
<feature type="transmembrane region" description="Helical" evidence="9">
    <location>
        <begin position="38"/>
        <end position="57"/>
    </location>
</feature>
<proteinExistence type="inferred from homology"/>
<gene>
    <name evidence="10" type="ORF">DEM27_03915</name>
</gene>
<accession>A0A2U2DYC2</accession>
<feature type="transmembrane region" description="Helical" evidence="9">
    <location>
        <begin position="191"/>
        <end position="222"/>
    </location>
</feature>
<dbReference type="PANTHER" id="PTHR11795:SF445">
    <property type="entry name" value="AMINO ACID ABC TRANSPORTER PERMEASE PROTEIN"/>
    <property type="match status" value="1"/>
</dbReference>
<feature type="transmembrane region" description="Helical" evidence="9">
    <location>
        <begin position="6"/>
        <end position="26"/>
    </location>
</feature>
<name>A0A2U2DYC2_9HYPH</name>
<keyword evidence="11" id="KW-1185">Reference proteome</keyword>
<evidence type="ECO:0000256" key="1">
    <source>
        <dbReference type="ARBA" id="ARBA00004651"/>
    </source>
</evidence>
<reference evidence="10 11" key="1">
    <citation type="submission" date="2018-05" db="EMBL/GenBank/DDBJ databases">
        <title>The draft genome of strain NS-104.</title>
        <authorList>
            <person name="Hang P."/>
            <person name="Jiang J."/>
        </authorList>
    </citation>
    <scope>NUCLEOTIDE SEQUENCE [LARGE SCALE GENOMIC DNA]</scope>
    <source>
        <strain evidence="10 11">NS-104</strain>
    </source>
</reference>
<evidence type="ECO:0000313" key="11">
    <source>
        <dbReference type="Proteomes" id="UP000245252"/>
    </source>
</evidence>
<evidence type="ECO:0000256" key="9">
    <source>
        <dbReference type="SAM" id="Phobius"/>
    </source>
</evidence>
<comment type="caution">
    <text evidence="10">The sequence shown here is derived from an EMBL/GenBank/DDBJ whole genome shotgun (WGS) entry which is preliminary data.</text>
</comment>
<dbReference type="AlphaFoldDB" id="A0A2U2DYC2"/>
<evidence type="ECO:0000256" key="8">
    <source>
        <dbReference type="ARBA" id="ARBA00037998"/>
    </source>
</evidence>
<dbReference type="RefSeq" id="WP_109456836.1">
    <property type="nucleotide sequence ID" value="NZ_QFBC01000001.1"/>
</dbReference>
<feature type="transmembrane region" description="Helical" evidence="9">
    <location>
        <begin position="150"/>
        <end position="170"/>
    </location>
</feature>
<dbReference type="PANTHER" id="PTHR11795">
    <property type="entry name" value="BRANCHED-CHAIN AMINO ACID TRANSPORT SYSTEM PERMEASE PROTEIN LIVH"/>
    <property type="match status" value="1"/>
</dbReference>
<dbReference type="GO" id="GO:0005886">
    <property type="term" value="C:plasma membrane"/>
    <property type="evidence" value="ECO:0007669"/>
    <property type="project" value="UniProtKB-SubCell"/>
</dbReference>
<organism evidence="10 11">
    <name type="scientific">Metarhizobium album</name>
    <dbReference type="NCBI Taxonomy" id="2182425"/>
    <lineage>
        <taxon>Bacteria</taxon>
        <taxon>Pseudomonadati</taxon>
        <taxon>Pseudomonadota</taxon>
        <taxon>Alphaproteobacteria</taxon>
        <taxon>Hyphomicrobiales</taxon>
        <taxon>Rhizobiaceae</taxon>
        <taxon>Metarhizobium</taxon>
    </lineage>
</organism>
<evidence type="ECO:0000256" key="4">
    <source>
        <dbReference type="ARBA" id="ARBA00022692"/>
    </source>
</evidence>
<dbReference type="InterPro" id="IPR001851">
    <property type="entry name" value="ABC_transp_permease"/>
</dbReference>
<evidence type="ECO:0000256" key="6">
    <source>
        <dbReference type="ARBA" id="ARBA00022989"/>
    </source>
</evidence>
<dbReference type="Proteomes" id="UP000245252">
    <property type="component" value="Unassembled WGS sequence"/>
</dbReference>
<keyword evidence="6 9" id="KW-1133">Transmembrane helix</keyword>
<evidence type="ECO:0000256" key="3">
    <source>
        <dbReference type="ARBA" id="ARBA00022475"/>
    </source>
</evidence>
<dbReference type="EMBL" id="QFBC01000001">
    <property type="protein sequence ID" value="PWE58318.1"/>
    <property type="molecule type" value="Genomic_DNA"/>
</dbReference>
<dbReference type="OrthoDB" id="8116969at2"/>
<feature type="transmembrane region" description="Helical" evidence="9">
    <location>
        <begin position="268"/>
        <end position="289"/>
    </location>
</feature>
<feature type="transmembrane region" description="Helical" evidence="9">
    <location>
        <begin position="63"/>
        <end position="87"/>
    </location>
</feature>
<protein>
    <submittedName>
        <fullName evidence="10">Branched-chain amino acid ABC transporter permease</fullName>
    </submittedName>
</protein>
<dbReference type="GO" id="GO:0006865">
    <property type="term" value="P:amino acid transport"/>
    <property type="evidence" value="ECO:0007669"/>
    <property type="project" value="UniProtKB-KW"/>
</dbReference>
<dbReference type="GO" id="GO:0022857">
    <property type="term" value="F:transmembrane transporter activity"/>
    <property type="evidence" value="ECO:0007669"/>
    <property type="project" value="InterPro"/>
</dbReference>